<keyword evidence="4" id="KW-1185">Reference proteome</keyword>
<protein>
    <recommendedName>
        <fullName evidence="5">Exopolysaccharide biosynthesis protein</fullName>
    </recommendedName>
</protein>
<evidence type="ECO:0000313" key="4">
    <source>
        <dbReference type="Proteomes" id="UP000651156"/>
    </source>
</evidence>
<evidence type="ECO:0008006" key="5">
    <source>
        <dbReference type="Google" id="ProtNLM"/>
    </source>
</evidence>
<feature type="coiled-coil region" evidence="1">
    <location>
        <begin position="178"/>
        <end position="234"/>
    </location>
</feature>
<evidence type="ECO:0000256" key="1">
    <source>
        <dbReference type="SAM" id="Coils"/>
    </source>
</evidence>
<proteinExistence type="predicted"/>
<dbReference type="EMBL" id="JADEWN010000090">
    <property type="protein sequence ID" value="MBE9193371.1"/>
    <property type="molecule type" value="Genomic_DNA"/>
</dbReference>
<organism evidence="3 4">
    <name type="scientific">Gloeocapsopsis crepidinum LEGE 06123</name>
    <dbReference type="NCBI Taxonomy" id="588587"/>
    <lineage>
        <taxon>Bacteria</taxon>
        <taxon>Bacillati</taxon>
        <taxon>Cyanobacteriota</taxon>
        <taxon>Cyanophyceae</taxon>
        <taxon>Oscillatoriophycideae</taxon>
        <taxon>Chroococcales</taxon>
        <taxon>Chroococcaceae</taxon>
        <taxon>Gloeocapsopsis</taxon>
    </lineage>
</organism>
<keyword evidence="2" id="KW-0472">Membrane</keyword>
<keyword evidence="2" id="KW-0812">Transmembrane</keyword>
<comment type="caution">
    <text evidence="3">The sequence shown here is derived from an EMBL/GenBank/DDBJ whole genome shotgun (WGS) entry which is preliminary data.</text>
</comment>
<dbReference type="PANTHER" id="PTHR32309:SF13">
    <property type="entry name" value="FERRIC ENTEROBACTIN TRANSPORT PROTEIN FEPE"/>
    <property type="match status" value="1"/>
</dbReference>
<keyword evidence="1" id="KW-0175">Coiled coil</keyword>
<keyword evidence="2" id="KW-1133">Transmembrane helix</keyword>
<feature type="transmembrane region" description="Helical" evidence="2">
    <location>
        <begin position="433"/>
        <end position="454"/>
    </location>
</feature>
<reference evidence="3 4" key="1">
    <citation type="submission" date="2020-10" db="EMBL/GenBank/DDBJ databases">
        <authorList>
            <person name="Castelo-Branco R."/>
            <person name="Eusebio N."/>
            <person name="Adriana R."/>
            <person name="Vieira A."/>
            <person name="Brugerolle De Fraissinette N."/>
            <person name="Rezende De Castro R."/>
            <person name="Schneider M.P."/>
            <person name="Vasconcelos V."/>
            <person name="Leao P.N."/>
        </authorList>
    </citation>
    <scope>NUCLEOTIDE SEQUENCE [LARGE SCALE GENOMIC DNA]</scope>
    <source>
        <strain evidence="3 4">LEGE 06123</strain>
    </source>
</reference>
<dbReference type="InterPro" id="IPR050445">
    <property type="entry name" value="Bact_polysacc_biosynth/exp"/>
</dbReference>
<feature type="coiled-coil region" evidence="1">
    <location>
        <begin position="348"/>
        <end position="392"/>
    </location>
</feature>
<evidence type="ECO:0000313" key="3">
    <source>
        <dbReference type="EMBL" id="MBE9193371.1"/>
    </source>
</evidence>
<dbReference type="Proteomes" id="UP000651156">
    <property type="component" value="Unassembled WGS sequence"/>
</dbReference>
<dbReference type="RefSeq" id="WP_193934756.1">
    <property type="nucleotide sequence ID" value="NZ_CAWPMZ010000140.1"/>
</dbReference>
<name>A0ABR9UYL2_9CHRO</name>
<evidence type="ECO:0000256" key="2">
    <source>
        <dbReference type="SAM" id="Phobius"/>
    </source>
</evidence>
<dbReference type="PANTHER" id="PTHR32309">
    <property type="entry name" value="TYROSINE-PROTEIN KINASE"/>
    <property type="match status" value="1"/>
</dbReference>
<feature type="transmembrane region" description="Helical" evidence="2">
    <location>
        <begin position="20"/>
        <end position="42"/>
    </location>
</feature>
<sequence>MNKNISSHSFSNSTNKNNRWTYYLLIALLANAAIWGSALLFVKLKKPVYTSTSTATLPETKSAANVNLPNIGQAYYENSSPYANSSIQDPRETYKIIAESEAVLEAAASQINMPVQEFGKPRVRIVLNTTLMNFDFKGATPEEARNKSLAFHQAFQTRLNQLRVKEIAQQDIGFQNTLDSAKQKLQDAQQALSAFKANSGLVSNEQLRDLSANIEQLRRQKAEVSAQQQQISSRVNQLSVNLNVSSQQAADAFALQSDQIFQQNLKDYSDASTTLTQLNARFLPDHPTVVEQQARRDASREAFLSRSQNLLGRSVDEATIQQYTLSQANSQSAREALFQGLVASQADQQGLKAQAQEIDRQITLLESRLKNLAQNESTLDALKRDVQIAEAVFSSTLTKFDISRANAFGSYPLIQILSEPTLAATPNTPKPELVLLGAALCSLFINTGIALLYLHKPKNKAVKRELETLELQQPVLSFNESNMSNPFR</sequence>
<gene>
    <name evidence="3" type="ORF">IQ230_24115</name>
</gene>
<accession>A0ABR9UYL2</accession>